<keyword evidence="6" id="KW-1185">Reference proteome</keyword>
<reference evidence="3 6" key="1">
    <citation type="journal article" date="2011" name="Nature">
        <title>The Medicago genome provides insight into the evolution of rhizobial symbioses.</title>
        <authorList>
            <person name="Young N.D."/>
            <person name="Debelle F."/>
            <person name="Oldroyd G.E."/>
            <person name="Geurts R."/>
            <person name="Cannon S.B."/>
            <person name="Udvardi M.K."/>
            <person name="Benedito V.A."/>
            <person name="Mayer K.F."/>
            <person name="Gouzy J."/>
            <person name="Schoof H."/>
            <person name="Van de Peer Y."/>
            <person name="Proost S."/>
            <person name="Cook D.R."/>
            <person name="Meyers B.C."/>
            <person name="Spannagl M."/>
            <person name="Cheung F."/>
            <person name="De Mita S."/>
            <person name="Krishnakumar V."/>
            <person name="Gundlach H."/>
            <person name="Zhou S."/>
            <person name="Mudge J."/>
            <person name="Bharti A.K."/>
            <person name="Murray J.D."/>
            <person name="Naoumkina M.A."/>
            <person name="Rosen B."/>
            <person name="Silverstein K.A."/>
            <person name="Tang H."/>
            <person name="Rombauts S."/>
            <person name="Zhao P.X."/>
            <person name="Zhou P."/>
            <person name="Barbe V."/>
            <person name="Bardou P."/>
            <person name="Bechner M."/>
            <person name="Bellec A."/>
            <person name="Berger A."/>
            <person name="Berges H."/>
            <person name="Bidwell S."/>
            <person name="Bisseling T."/>
            <person name="Choisne N."/>
            <person name="Couloux A."/>
            <person name="Denny R."/>
            <person name="Deshpande S."/>
            <person name="Dai X."/>
            <person name="Doyle J.J."/>
            <person name="Dudez A.M."/>
            <person name="Farmer A.D."/>
            <person name="Fouteau S."/>
            <person name="Franken C."/>
            <person name="Gibelin C."/>
            <person name="Gish J."/>
            <person name="Goldstein S."/>
            <person name="Gonzalez A.J."/>
            <person name="Green P.J."/>
            <person name="Hallab A."/>
            <person name="Hartog M."/>
            <person name="Hua A."/>
            <person name="Humphray S.J."/>
            <person name="Jeong D.H."/>
            <person name="Jing Y."/>
            <person name="Jocker A."/>
            <person name="Kenton S.M."/>
            <person name="Kim D.J."/>
            <person name="Klee K."/>
            <person name="Lai H."/>
            <person name="Lang C."/>
            <person name="Lin S."/>
            <person name="Macmil S.L."/>
            <person name="Magdelenat G."/>
            <person name="Matthews L."/>
            <person name="McCorrison J."/>
            <person name="Monaghan E.L."/>
            <person name="Mun J.H."/>
            <person name="Najar F.Z."/>
            <person name="Nicholson C."/>
            <person name="Noirot C."/>
            <person name="O'Bleness M."/>
            <person name="Paule C.R."/>
            <person name="Poulain J."/>
            <person name="Prion F."/>
            <person name="Qin B."/>
            <person name="Qu C."/>
            <person name="Retzel E.F."/>
            <person name="Riddle C."/>
            <person name="Sallet E."/>
            <person name="Samain S."/>
            <person name="Samson N."/>
            <person name="Sanders I."/>
            <person name="Saurat O."/>
            <person name="Scarpelli C."/>
            <person name="Schiex T."/>
            <person name="Segurens B."/>
            <person name="Severin A.J."/>
            <person name="Sherrier D.J."/>
            <person name="Shi R."/>
            <person name="Sims S."/>
            <person name="Singer S.R."/>
            <person name="Sinharoy S."/>
            <person name="Sterck L."/>
            <person name="Viollet A."/>
            <person name="Wang B.B."/>
            <person name="Wang K."/>
            <person name="Wang M."/>
            <person name="Wang X."/>
            <person name="Warfsmann J."/>
            <person name="Weissenbach J."/>
            <person name="White D.D."/>
            <person name="White J.D."/>
            <person name="Wiley G.B."/>
            <person name="Wincker P."/>
            <person name="Xing Y."/>
            <person name="Yang L."/>
            <person name="Yao Z."/>
            <person name="Ying F."/>
            <person name="Zhai J."/>
            <person name="Zhou L."/>
            <person name="Zuber A."/>
            <person name="Denarie J."/>
            <person name="Dixon R.A."/>
            <person name="May G.D."/>
            <person name="Schwartz D.C."/>
            <person name="Rogers J."/>
            <person name="Quetier F."/>
            <person name="Town C.D."/>
            <person name="Roe B.A."/>
        </authorList>
    </citation>
    <scope>NUCLEOTIDE SEQUENCE [LARGE SCALE GENOMIC DNA]</scope>
    <source>
        <strain evidence="3">A17</strain>
        <strain evidence="5 6">cv. Jemalong A17</strain>
    </source>
</reference>
<proteinExistence type="predicted"/>
<gene>
    <name evidence="5" type="primary">25485689</name>
    <name evidence="3" type="ordered locus">MTR_1g115245</name>
    <name evidence="4" type="ORF">MtrunA17_Chr1g0212391</name>
</gene>
<dbReference type="PANTHER" id="PTHR31293:SF12">
    <property type="entry name" value="RNI-LIKE SUPERFAMILY PROTEIN"/>
    <property type="match status" value="1"/>
</dbReference>
<organism evidence="3 6">
    <name type="scientific">Medicago truncatula</name>
    <name type="common">Barrel medic</name>
    <name type="synonym">Medicago tribuloides</name>
    <dbReference type="NCBI Taxonomy" id="3880"/>
    <lineage>
        <taxon>Eukaryota</taxon>
        <taxon>Viridiplantae</taxon>
        <taxon>Streptophyta</taxon>
        <taxon>Embryophyta</taxon>
        <taxon>Tracheophyta</taxon>
        <taxon>Spermatophyta</taxon>
        <taxon>Magnoliopsida</taxon>
        <taxon>eudicotyledons</taxon>
        <taxon>Gunneridae</taxon>
        <taxon>Pentapetalae</taxon>
        <taxon>rosids</taxon>
        <taxon>fabids</taxon>
        <taxon>Fabales</taxon>
        <taxon>Fabaceae</taxon>
        <taxon>Papilionoideae</taxon>
        <taxon>50 kb inversion clade</taxon>
        <taxon>NPAAA clade</taxon>
        <taxon>Hologalegina</taxon>
        <taxon>IRL clade</taxon>
        <taxon>Trifolieae</taxon>
        <taxon>Medicago</taxon>
    </lineage>
</organism>
<evidence type="ECO:0000259" key="2">
    <source>
        <dbReference type="Pfam" id="PF00646"/>
    </source>
</evidence>
<reference evidence="5" key="3">
    <citation type="submission" date="2015-04" db="UniProtKB">
        <authorList>
            <consortium name="EnsemblPlants"/>
        </authorList>
    </citation>
    <scope>IDENTIFICATION</scope>
    <source>
        <strain evidence="5">cv. Jemalong A17</strain>
    </source>
</reference>
<dbReference type="Gramene" id="rna6859">
    <property type="protein sequence ID" value="RHN82680.1"/>
    <property type="gene ID" value="gene6859"/>
</dbReference>
<dbReference type="PANTHER" id="PTHR31293">
    <property type="entry name" value="RNI-LIKE SUPERFAMILY PROTEIN"/>
    <property type="match status" value="1"/>
</dbReference>
<dbReference type="EnsemblPlants" id="KEH44455">
    <property type="protein sequence ID" value="KEH44455"/>
    <property type="gene ID" value="MTR_1g115245"/>
</dbReference>
<evidence type="ECO:0000256" key="1">
    <source>
        <dbReference type="SAM" id="MobiDB-lite"/>
    </source>
</evidence>
<dbReference type="InterPro" id="IPR001810">
    <property type="entry name" value="F-box_dom"/>
</dbReference>
<feature type="domain" description="F-box" evidence="2">
    <location>
        <begin position="28"/>
        <end position="63"/>
    </location>
</feature>
<dbReference type="OrthoDB" id="1414185at2759"/>
<dbReference type="InterPro" id="IPR053781">
    <property type="entry name" value="F-box_AtFBL13-like"/>
</dbReference>
<evidence type="ECO:0000313" key="3">
    <source>
        <dbReference type="EMBL" id="KEH44455.1"/>
    </source>
</evidence>
<dbReference type="Gene3D" id="1.20.1280.50">
    <property type="match status" value="1"/>
</dbReference>
<evidence type="ECO:0000313" key="5">
    <source>
        <dbReference type="EnsemblPlants" id="KEH44455"/>
    </source>
</evidence>
<dbReference type="HOGENOM" id="CLU_010721_14_0_1"/>
<dbReference type="AlphaFoldDB" id="A0A072W2J2"/>
<evidence type="ECO:0000313" key="6">
    <source>
        <dbReference type="Proteomes" id="UP000002051"/>
    </source>
</evidence>
<dbReference type="CDD" id="cd22160">
    <property type="entry name" value="F-box_AtFBL13-like"/>
    <property type="match status" value="1"/>
</dbReference>
<name>A0A072W2J2_MEDTR</name>
<dbReference type="Pfam" id="PF00646">
    <property type="entry name" value="F-box"/>
    <property type="match status" value="1"/>
</dbReference>
<accession>A0A072W2J2</accession>
<dbReference type="SUPFAM" id="SSF81383">
    <property type="entry name" value="F-box domain"/>
    <property type="match status" value="1"/>
</dbReference>
<feature type="region of interest" description="Disordered" evidence="1">
    <location>
        <begin position="1"/>
        <end position="21"/>
    </location>
</feature>
<evidence type="ECO:0000313" key="4">
    <source>
        <dbReference type="EMBL" id="RHN82680.1"/>
    </source>
</evidence>
<sequence>MMHSASTSEAAAQPWKKRQKSSEGQDIISRLSDCIIAHILSFLPTNYAVRTSALSQRWRYMWTFVTKLCFSDNLLHFSVPFEEAKNRYIDFVCRVLLLNSATIQKFSLDISENLDPYHINLWISAISNKRVKNISVSVRSWINFNLSAYPLFKCQSLEELVLEMMCQCNIEVPTFVSLSSLTVLDLYGITLTLNLPVLRKYKTTYCIWFGVKSVTIEAPLLEVVSLNCNLLSPPKPDDYESRAEIKFCASHLTRFSYEGIIPSDNIVLDADITSTSIGLSISFNGSCFIYCFNFTLYDCCRRNTLHII</sequence>
<feature type="compositionally biased region" description="Polar residues" evidence="1">
    <location>
        <begin position="1"/>
        <end position="10"/>
    </location>
</feature>
<dbReference type="EMBL" id="PSQE01000001">
    <property type="protein sequence ID" value="RHN82680.1"/>
    <property type="molecule type" value="Genomic_DNA"/>
</dbReference>
<dbReference type="InterPro" id="IPR055294">
    <property type="entry name" value="FBL60-like"/>
</dbReference>
<dbReference type="STRING" id="3880.A0A072W2J2"/>
<dbReference type="EMBL" id="CM001217">
    <property type="protein sequence ID" value="KEH44455.1"/>
    <property type="molecule type" value="Genomic_DNA"/>
</dbReference>
<dbReference type="KEGG" id="mtr:25485689"/>
<dbReference type="Proteomes" id="UP000265566">
    <property type="component" value="Chromosome 1"/>
</dbReference>
<reference evidence="4" key="4">
    <citation type="journal article" date="2018" name="Nat. Plants">
        <title>Whole-genome landscape of Medicago truncatula symbiotic genes.</title>
        <authorList>
            <person name="Pecrix Y."/>
            <person name="Gamas P."/>
            <person name="Carrere S."/>
        </authorList>
    </citation>
    <scope>NUCLEOTIDE SEQUENCE</scope>
    <source>
        <tissue evidence="4">Leaves</tissue>
    </source>
</reference>
<protein>
    <submittedName>
        <fullName evidence="3">F-box/RNI superfamily protein</fullName>
    </submittedName>
    <submittedName>
        <fullName evidence="4">Putative F-box domain, leucine-rich repeat domain, L domain-containing protein</fullName>
    </submittedName>
</protein>
<dbReference type="InterPro" id="IPR036047">
    <property type="entry name" value="F-box-like_dom_sf"/>
</dbReference>
<dbReference type="Proteomes" id="UP000002051">
    <property type="component" value="Unassembled WGS sequence"/>
</dbReference>
<reference evidence="3 6" key="2">
    <citation type="journal article" date="2014" name="BMC Genomics">
        <title>An improved genome release (version Mt4.0) for the model legume Medicago truncatula.</title>
        <authorList>
            <person name="Tang H."/>
            <person name="Krishnakumar V."/>
            <person name="Bidwell S."/>
            <person name="Rosen B."/>
            <person name="Chan A."/>
            <person name="Zhou S."/>
            <person name="Gentzbittel L."/>
            <person name="Childs K.L."/>
            <person name="Yandell M."/>
            <person name="Gundlach H."/>
            <person name="Mayer K.F."/>
            <person name="Schwartz D.C."/>
            <person name="Town C.D."/>
        </authorList>
    </citation>
    <scope>GENOME REANNOTATION</scope>
    <source>
        <strain evidence="3">A17</strain>
        <strain evidence="5 6">cv. Jemalong A17</strain>
    </source>
</reference>